<dbReference type="PANTHER" id="PTHR12084:SF0">
    <property type="entry name" value="NUCLEAR PORE GLYCOPROTEIN P62"/>
    <property type="match status" value="1"/>
</dbReference>
<dbReference type="EMBL" id="JAGKQM010000019">
    <property type="protein sequence ID" value="KAH0861294.1"/>
    <property type="molecule type" value="Genomic_DNA"/>
</dbReference>
<evidence type="ECO:0000313" key="12">
    <source>
        <dbReference type="Proteomes" id="UP000824890"/>
    </source>
</evidence>
<keyword evidence="5" id="KW-0653">Protein transport</keyword>
<evidence type="ECO:0000256" key="5">
    <source>
        <dbReference type="ARBA" id="ARBA00022927"/>
    </source>
</evidence>
<comment type="caution">
    <text evidence="11">The sequence shown here is derived from an EMBL/GenBank/DDBJ whole genome shotgun (WGS) entry which is preliminary data.</text>
</comment>
<evidence type="ECO:0000256" key="8">
    <source>
        <dbReference type="ARBA" id="ARBA00023242"/>
    </source>
</evidence>
<keyword evidence="7" id="KW-0906">Nuclear pore complex</keyword>
<evidence type="ECO:0000256" key="4">
    <source>
        <dbReference type="ARBA" id="ARBA00022816"/>
    </source>
</evidence>
<name>A0ABQ7XZE3_BRANA</name>
<dbReference type="Proteomes" id="UP000824890">
    <property type="component" value="Unassembled WGS sequence"/>
</dbReference>
<keyword evidence="3" id="KW-0813">Transport</keyword>
<dbReference type="InterPro" id="IPR007758">
    <property type="entry name" value="Nucleoporin_NSP1_C"/>
</dbReference>
<gene>
    <name evidence="11" type="ORF">HID58_089555</name>
</gene>
<comment type="subcellular location">
    <subcellularLocation>
        <location evidence="1">Nucleus</location>
        <location evidence="1">Nuclear pore complex</location>
    </subcellularLocation>
</comment>
<proteinExistence type="inferred from homology"/>
<keyword evidence="6" id="KW-0811">Translocation</keyword>
<keyword evidence="9" id="KW-0472">Membrane</keyword>
<keyword evidence="9" id="KW-0812">Transmembrane</keyword>
<feature type="domain" description="Nucleoporin NSP1-like C-terminal" evidence="10">
    <location>
        <begin position="190"/>
        <end position="241"/>
    </location>
</feature>
<keyword evidence="4" id="KW-0509">mRNA transport</keyword>
<dbReference type="Pfam" id="PF05064">
    <property type="entry name" value="Nsp1_C"/>
    <property type="match status" value="1"/>
</dbReference>
<comment type="similarity">
    <text evidence="2">Belongs to the nucleoporin NSP1/NUP62 family.</text>
</comment>
<organism evidence="11 12">
    <name type="scientific">Brassica napus</name>
    <name type="common">Rape</name>
    <dbReference type="NCBI Taxonomy" id="3708"/>
    <lineage>
        <taxon>Eukaryota</taxon>
        <taxon>Viridiplantae</taxon>
        <taxon>Streptophyta</taxon>
        <taxon>Embryophyta</taxon>
        <taxon>Tracheophyta</taxon>
        <taxon>Spermatophyta</taxon>
        <taxon>Magnoliopsida</taxon>
        <taxon>eudicotyledons</taxon>
        <taxon>Gunneridae</taxon>
        <taxon>Pentapetalae</taxon>
        <taxon>rosids</taxon>
        <taxon>malvids</taxon>
        <taxon>Brassicales</taxon>
        <taxon>Brassicaceae</taxon>
        <taxon>Brassiceae</taxon>
        <taxon>Brassica</taxon>
    </lineage>
</organism>
<keyword evidence="12" id="KW-1185">Reference proteome</keyword>
<feature type="transmembrane region" description="Helical" evidence="9">
    <location>
        <begin position="248"/>
        <end position="272"/>
    </location>
</feature>
<evidence type="ECO:0000259" key="10">
    <source>
        <dbReference type="Pfam" id="PF05064"/>
    </source>
</evidence>
<evidence type="ECO:0000256" key="2">
    <source>
        <dbReference type="ARBA" id="ARBA00005911"/>
    </source>
</evidence>
<dbReference type="InterPro" id="IPR026010">
    <property type="entry name" value="NSP1/NUP62"/>
</dbReference>
<evidence type="ECO:0000256" key="3">
    <source>
        <dbReference type="ARBA" id="ARBA00022448"/>
    </source>
</evidence>
<accession>A0ABQ7XZE3</accession>
<reference evidence="11 12" key="1">
    <citation type="submission" date="2021-05" db="EMBL/GenBank/DDBJ databases">
        <title>Genome Assembly of Synthetic Allotetraploid Brassica napus Reveals Homoeologous Exchanges between Subgenomes.</title>
        <authorList>
            <person name="Davis J.T."/>
        </authorList>
    </citation>
    <scope>NUCLEOTIDE SEQUENCE [LARGE SCALE GENOMIC DNA]</scope>
    <source>
        <strain evidence="12">cv. Da-Ae</strain>
        <tissue evidence="11">Seedling</tissue>
    </source>
</reference>
<evidence type="ECO:0000256" key="6">
    <source>
        <dbReference type="ARBA" id="ARBA00023010"/>
    </source>
</evidence>
<keyword evidence="9" id="KW-1133">Transmembrane helix</keyword>
<feature type="transmembrane region" description="Helical" evidence="9">
    <location>
        <begin position="152"/>
        <end position="174"/>
    </location>
</feature>
<evidence type="ECO:0000256" key="1">
    <source>
        <dbReference type="ARBA" id="ARBA00004567"/>
    </source>
</evidence>
<evidence type="ECO:0000256" key="9">
    <source>
        <dbReference type="SAM" id="Phobius"/>
    </source>
</evidence>
<evidence type="ECO:0000313" key="11">
    <source>
        <dbReference type="EMBL" id="KAH0861294.1"/>
    </source>
</evidence>
<sequence length="280" mass="29915">MDKKLLWEEMDLRRWPWKEMKTMAVGRDGASTMAVERDGAPMMAVGRDGAPTMAVRCPTGDNASGHHIVFNLQASVPKLLLDDVFSASSSSASVSAPSPFGAAPASGSAPLFGSSSSLFSAPSSAAGSSSPLFATSSSATTTDISCCGFDDWVIVSALLVCVILLLLPFTIICLTSTTVAAPVAGAPKLPSEITGKTVEEEWNTELEECTGSFRKQANAIAEWDKRILHNSDVLLRLEVKSLRLVKDVVLSLHLIMYAKLYVVTALSTNLYMHITMMHIS</sequence>
<keyword evidence="8" id="KW-0539">Nucleus</keyword>
<dbReference type="PANTHER" id="PTHR12084">
    <property type="entry name" value="NUCLEAR PORE GLYCOPROTEIN P62-RELATED"/>
    <property type="match status" value="1"/>
</dbReference>
<evidence type="ECO:0000256" key="7">
    <source>
        <dbReference type="ARBA" id="ARBA00023132"/>
    </source>
</evidence>
<protein>
    <recommendedName>
        <fullName evidence="10">Nucleoporin NSP1-like C-terminal domain-containing protein</fullName>
    </recommendedName>
</protein>